<organism evidence="2 3">
    <name type="scientific">Streptomyces hundungensis</name>
    <dbReference type="NCBI Taxonomy" id="1077946"/>
    <lineage>
        <taxon>Bacteria</taxon>
        <taxon>Bacillati</taxon>
        <taxon>Actinomycetota</taxon>
        <taxon>Actinomycetes</taxon>
        <taxon>Kitasatosporales</taxon>
        <taxon>Streptomycetaceae</taxon>
        <taxon>Streptomyces</taxon>
    </lineage>
</organism>
<proteinExistence type="predicted"/>
<dbReference type="SUPFAM" id="SSF51735">
    <property type="entry name" value="NAD(P)-binding Rossmann-fold domains"/>
    <property type="match status" value="1"/>
</dbReference>
<dbReference type="Proteomes" id="UP000271554">
    <property type="component" value="Chromosome"/>
</dbReference>
<keyword evidence="3" id="KW-1185">Reference proteome</keyword>
<evidence type="ECO:0000259" key="1">
    <source>
        <dbReference type="Pfam" id="PF01370"/>
    </source>
</evidence>
<sequence length="341" mass="35474">MSVNDRRTGGREGGGAGSVVVLGATGFVGRHICEVFDAVGWTVTGVARSTREASTPYSVRALDVVSAEPEHIAALFGECGARVVVNAAGAVWQATEDDMTRANADLVERLVAATAPLDAPPRLIQLGSVHEYGPVPRTGITEDTPTAPVTPYGRSKLAGARALLDAAAAGRARGLVLRVSNVSGPGTHRASLLGMVAHHLVTSAPEPLRLAPLLAHRDFVDVRDVADAALAAAGSEASGQVLNIGGGQATSVRSLVARLTELAGATAEIVEAPSAGGRPPEAEWQRMDIGRAHRLLGWSPRRSLDDSLRDLLAHARLAAHREPLSSAFQVLPTTMAVSDHR</sequence>
<reference evidence="2 3" key="1">
    <citation type="submission" date="2018-10" db="EMBL/GenBank/DDBJ databases">
        <title>Relationship between Morphology and Antimicrobial Activity in Streptomyces.</title>
        <authorList>
            <person name="Kang H.J."/>
            <person name="Kim S.B."/>
        </authorList>
    </citation>
    <scope>NUCLEOTIDE SEQUENCE [LARGE SCALE GENOMIC DNA]</scope>
    <source>
        <strain evidence="2 3">BH38</strain>
    </source>
</reference>
<dbReference type="PANTHER" id="PTHR43245:SF13">
    <property type="entry name" value="UDP-D-APIOSE_UDP-D-XYLOSE SYNTHASE 2"/>
    <property type="match status" value="1"/>
</dbReference>
<evidence type="ECO:0000313" key="3">
    <source>
        <dbReference type="Proteomes" id="UP000271554"/>
    </source>
</evidence>
<dbReference type="InterPro" id="IPR036291">
    <property type="entry name" value="NAD(P)-bd_dom_sf"/>
</dbReference>
<dbReference type="Gene3D" id="3.40.50.720">
    <property type="entry name" value="NAD(P)-binding Rossmann-like Domain"/>
    <property type="match status" value="1"/>
</dbReference>
<dbReference type="AlphaFoldDB" id="A0A387HHI8"/>
<keyword evidence="2" id="KW-0560">Oxidoreductase</keyword>
<dbReference type="EC" id="1.1.1.344" evidence="2"/>
<dbReference type="EMBL" id="CP032698">
    <property type="protein sequence ID" value="AYG82949.1"/>
    <property type="molecule type" value="Genomic_DNA"/>
</dbReference>
<dbReference type="RefSeq" id="WP_162952613.1">
    <property type="nucleotide sequence ID" value="NZ_CP032698.1"/>
</dbReference>
<dbReference type="PANTHER" id="PTHR43245">
    <property type="entry name" value="BIFUNCTIONAL POLYMYXIN RESISTANCE PROTEIN ARNA"/>
    <property type="match status" value="1"/>
</dbReference>
<name>A0A387HHI8_9ACTN</name>
<feature type="domain" description="NAD-dependent epimerase/dehydratase" evidence="1">
    <location>
        <begin position="19"/>
        <end position="245"/>
    </location>
</feature>
<accession>A0A387HHI8</accession>
<dbReference type="GO" id="GO:0016491">
    <property type="term" value="F:oxidoreductase activity"/>
    <property type="evidence" value="ECO:0007669"/>
    <property type="project" value="UniProtKB-KW"/>
</dbReference>
<dbReference type="Pfam" id="PF01370">
    <property type="entry name" value="Epimerase"/>
    <property type="match status" value="1"/>
</dbReference>
<dbReference type="InterPro" id="IPR001509">
    <property type="entry name" value="Epimerase_deHydtase"/>
</dbReference>
<gene>
    <name evidence="2" type="primary">tal_3</name>
    <name evidence="2" type="ORF">DWB77_05141</name>
</gene>
<evidence type="ECO:0000313" key="2">
    <source>
        <dbReference type="EMBL" id="AYG82949.1"/>
    </source>
</evidence>
<protein>
    <submittedName>
        <fullName evidence="2">dTDP-6-deoxy-L-talose 4-dehydrogenase (NAD(P)(+))</fullName>
        <ecNumber evidence="2">1.1.1.344</ecNumber>
    </submittedName>
</protein>
<dbReference type="InterPro" id="IPR050177">
    <property type="entry name" value="Lipid_A_modif_metabolic_enz"/>
</dbReference>
<dbReference type="KEGG" id="shun:DWB77_05141"/>